<dbReference type="AlphaFoldDB" id="A0AAD8A0I3"/>
<dbReference type="EMBL" id="JASPKZ010004554">
    <property type="protein sequence ID" value="KAJ9590137.1"/>
    <property type="molecule type" value="Genomic_DNA"/>
</dbReference>
<gene>
    <name evidence="2" type="ORF">L9F63_016722</name>
</gene>
<reference evidence="2" key="2">
    <citation type="submission" date="2023-05" db="EMBL/GenBank/DDBJ databases">
        <authorList>
            <person name="Fouks B."/>
        </authorList>
    </citation>
    <scope>NUCLEOTIDE SEQUENCE</scope>
    <source>
        <strain evidence="2">Stay&amp;Tobe</strain>
        <tissue evidence="2">Testes</tissue>
    </source>
</reference>
<evidence type="ECO:0000313" key="2">
    <source>
        <dbReference type="EMBL" id="KAJ9590137.1"/>
    </source>
</evidence>
<evidence type="ECO:0000313" key="3">
    <source>
        <dbReference type="Proteomes" id="UP001233999"/>
    </source>
</evidence>
<organism evidence="2 3">
    <name type="scientific">Diploptera punctata</name>
    <name type="common">Pacific beetle cockroach</name>
    <dbReference type="NCBI Taxonomy" id="6984"/>
    <lineage>
        <taxon>Eukaryota</taxon>
        <taxon>Metazoa</taxon>
        <taxon>Ecdysozoa</taxon>
        <taxon>Arthropoda</taxon>
        <taxon>Hexapoda</taxon>
        <taxon>Insecta</taxon>
        <taxon>Pterygota</taxon>
        <taxon>Neoptera</taxon>
        <taxon>Polyneoptera</taxon>
        <taxon>Dictyoptera</taxon>
        <taxon>Blattodea</taxon>
        <taxon>Blaberoidea</taxon>
        <taxon>Blaberidae</taxon>
        <taxon>Diplopterinae</taxon>
        <taxon>Diploptera</taxon>
    </lineage>
</organism>
<feature type="compositionally biased region" description="Acidic residues" evidence="1">
    <location>
        <begin position="44"/>
        <end position="55"/>
    </location>
</feature>
<name>A0AAD8A0I3_DIPPU</name>
<proteinExistence type="predicted"/>
<keyword evidence="3" id="KW-1185">Reference proteome</keyword>
<protein>
    <submittedName>
        <fullName evidence="2">Uncharacterized protein</fullName>
    </submittedName>
</protein>
<sequence length="55" mass="5935">KESTTQILHGGSASGLENQRAVRHPKTTLHLSLGESNSIMASEGDIDISEEELYP</sequence>
<feature type="non-terminal residue" evidence="2">
    <location>
        <position position="1"/>
    </location>
</feature>
<accession>A0AAD8A0I3</accession>
<reference evidence="2" key="1">
    <citation type="journal article" date="2023" name="IScience">
        <title>Live-bearing cockroach genome reveals convergent evolutionary mechanisms linked to viviparity in insects and beyond.</title>
        <authorList>
            <person name="Fouks B."/>
            <person name="Harrison M.C."/>
            <person name="Mikhailova A.A."/>
            <person name="Marchal E."/>
            <person name="English S."/>
            <person name="Carruthers M."/>
            <person name="Jennings E.C."/>
            <person name="Chiamaka E.L."/>
            <person name="Frigard R.A."/>
            <person name="Pippel M."/>
            <person name="Attardo G.M."/>
            <person name="Benoit J.B."/>
            <person name="Bornberg-Bauer E."/>
            <person name="Tobe S.S."/>
        </authorList>
    </citation>
    <scope>NUCLEOTIDE SEQUENCE</scope>
    <source>
        <strain evidence="2">Stay&amp;Tobe</strain>
    </source>
</reference>
<feature type="region of interest" description="Disordered" evidence="1">
    <location>
        <begin position="1"/>
        <end position="22"/>
    </location>
</feature>
<dbReference type="Proteomes" id="UP001233999">
    <property type="component" value="Unassembled WGS sequence"/>
</dbReference>
<feature type="region of interest" description="Disordered" evidence="1">
    <location>
        <begin position="35"/>
        <end position="55"/>
    </location>
</feature>
<feature type="non-terminal residue" evidence="2">
    <location>
        <position position="55"/>
    </location>
</feature>
<comment type="caution">
    <text evidence="2">The sequence shown here is derived from an EMBL/GenBank/DDBJ whole genome shotgun (WGS) entry which is preliminary data.</text>
</comment>
<evidence type="ECO:0000256" key="1">
    <source>
        <dbReference type="SAM" id="MobiDB-lite"/>
    </source>
</evidence>